<gene>
    <name evidence="2" type="ORF">AWB66_04633</name>
</gene>
<dbReference type="EMBL" id="FCNZ02000020">
    <property type="protein sequence ID" value="SAL72124.1"/>
    <property type="molecule type" value="Genomic_DNA"/>
</dbReference>
<name>A0A158JT51_9BURK</name>
<keyword evidence="1" id="KW-0732">Signal</keyword>
<keyword evidence="3" id="KW-1185">Reference proteome</keyword>
<reference evidence="2" key="1">
    <citation type="submission" date="2016-01" db="EMBL/GenBank/DDBJ databases">
        <authorList>
            <person name="Peeters Charlotte."/>
        </authorList>
    </citation>
    <scope>NUCLEOTIDE SEQUENCE</scope>
    <source>
        <strain evidence="2">LMG 22936</strain>
    </source>
</reference>
<evidence type="ECO:0000313" key="2">
    <source>
        <dbReference type="EMBL" id="SAL72124.1"/>
    </source>
</evidence>
<dbReference type="AlphaFoldDB" id="A0A158JT51"/>
<accession>A0A158JT51</accession>
<dbReference type="Proteomes" id="UP000054717">
    <property type="component" value="Unassembled WGS sequence"/>
</dbReference>
<comment type="caution">
    <text evidence="2">The sequence shown here is derived from an EMBL/GenBank/DDBJ whole genome shotgun (WGS) entry which is preliminary data.</text>
</comment>
<protein>
    <submittedName>
        <fullName evidence="2">Uncharacterized protein</fullName>
    </submittedName>
</protein>
<feature type="signal peptide" evidence="1">
    <location>
        <begin position="1"/>
        <end position="23"/>
    </location>
</feature>
<evidence type="ECO:0000256" key="1">
    <source>
        <dbReference type="SAM" id="SignalP"/>
    </source>
</evidence>
<sequence length="157" mass="15309">MKPTLPSIITAACLASASVASVAAPGAATLDGVASMQVAGNVKAVNLATRVVTVVDAQGNASALQVGPGVQNLDALKAGTPVTGTTPRRIVLTALASGEQAPRMAQVVSADSHSGVVVLKDAQGAQLAVQAREPARAASFAAGSHVAVDVQGAAPVN</sequence>
<evidence type="ECO:0000313" key="3">
    <source>
        <dbReference type="Proteomes" id="UP000054717"/>
    </source>
</evidence>
<dbReference type="RefSeq" id="WP_125469773.1">
    <property type="nucleotide sequence ID" value="NZ_FCNZ02000020.1"/>
</dbReference>
<feature type="chain" id="PRO_5011109847" evidence="1">
    <location>
        <begin position="24"/>
        <end position="157"/>
    </location>
</feature>
<proteinExistence type="predicted"/>
<organism evidence="2 3">
    <name type="scientific">Caballeronia telluris</name>
    <dbReference type="NCBI Taxonomy" id="326475"/>
    <lineage>
        <taxon>Bacteria</taxon>
        <taxon>Pseudomonadati</taxon>
        <taxon>Pseudomonadota</taxon>
        <taxon>Betaproteobacteria</taxon>
        <taxon>Burkholderiales</taxon>
        <taxon>Burkholderiaceae</taxon>
        <taxon>Caballeronia</taxon>
    </lineage>
</organism>